<keyword evidence="1" id="KW-0540">Nuclease</keyword>
<dbReference type="AlphaFoldDB" id="A0A1T4LQ89"/>
<protein>
    <submittedName>
        <fullName evidence="5">DNA polymerase-3 subunit epsilon</fullName>
    </submittedName>
</protein>
<dbReference type="CDD" id="cd06127">
    <property type="entry name" value="DEDDh"/>
    <property type="match status" value="1"/>
</dbReference>
<accession>A0A1T4LQ89</accession>
<evidence type="ECO:0000313" key="6">
    <source>
        <dbReference type="Proteomes" id="UP000190834"/>
    </source>
</evidence>
<dbReference type="GO" id="GO:0005829">
    <property type="term" value="C:cytosol"/>
    <property type="evidence" value="ECO:0007669"/>
    <property type="project" value="TreeGrafter"/>
</dbReference>
<keyword evidence="2" id="KW-0378">Hydrolase</keyword>
<proteinExistence type="predicted"/>
<dbReference type="SUPFAM" id="SSF53098">
    <property type="entry name" value="Ribonuclease H-like"/>
    <property type="match status" value="1"/>
</dbReference>
<dbReference type="GO" id="GO:0003676">
    <property type="term" value="F:nucleic acid binding"/>
    <property type="evidence" value="ECO:0007669"/>
    <property type="project" value="InterPro"/>
</dbReference>
<evidence type="ECO:0000313" key="5">
    <source>
        <dbReference type="EMBL" id="SJZ56892.1"/>
    </source>
</evidence>
<dbReference type="GO" id="GO:0008408">
    <property type="term" value="F:3'-5' exonuclease activity"/>
    <property type="evidence" value="ECO:0007669"/>
    <property type="project" value="TreeGrafter"/>
</dbReference>
<sequence>MIKHWFRRQHPLSNSDKLRCHALARSRIPSHCLPLFKKPYPDPNTPLSQLKCVVLDFETSGLNPSQDEILSVGMINIHYPVMSLATAQHYYVESEHCIEAETAVVNHIVPETLLGGISRHELIECLVESLSGKVVIAHGAEIEKQFLRQLLSLEDSLPLPLIFLDTMRLERSLMKYRGAMYPDLRLAHIRDQKRLPPYLAHNAFADVVATGELFLALVEEICEDQTPRLGPLVLRSL</sequence>
<dbReference type="EMBL" id="FUXB01000003">
    <property type="protein sequence ID" value="SJZ56892.1"/>
    <property type="molecule type" value="Genomic_DNA"/>
</dbReference>
<keyword evidence="6" id="KW-1185">Reference proteome</keyword>
<evidence type="ECO:0000259" key="4">
    <source>
        <dbReference type="SMART" id="SM00479"/>
    </source>
</evidence>
<reference evidence="6" key="1">
    <citation type="submission" date="2017-02" db="EMBL/GenBank/DDBJ databases">
        <authorList>
            <person name="Varghese N."/>
            <person name="Submissions S."/>
        </authorList>
    </citation>
    <scope>NUCLEOTIDE SEQUENCE [LARGE SCALE GENOMIC DNA]</scope>
    <source>
        <strain evidence="6">DSM 19608</strain>
    </source>
</reference>
<dbReference type="InterPro" id="IPR013520">
    <property type="entry name" value="Ribonucl_H"/>
</dbReference>
<evidence type="ECO:0000256" key="1">
    <source>
        <dbReference type="ARBA" id="ARBA00022722"/>
    </source>
</evidence>
<dbReference type="STRING" id="1123491.SAMN02745782_00693"/>
<dbReference type="InterPro" id="IPR012337">
    <property type="entry name" value="RNaseH-like_sf"/>
</dbReference>
<dbReference type="SMART" id="SM00479">
    <property type="entry name" value="EXOIII"/>
    <property type="match status" value="1"/>
</dbReference>
<dbReference type="GO" id="GO:0006259">
    <property type="term" value="P:DNA metabolic process"/>
    <property type="evidence" value="ECO:0007669"/>
    <property type="project" value="UniProtKB-ARBA"/>
</dbReference>
<name>A0A1T4LQ89_VIBCI</name>
<gene>
    <name evidence="5" type="ORF">SAMN02745782_00693</name>
</gene>
<dbReference type="PANTHER" id="PTHR30231">
    <property type="entry name" value="DNA POLYMERASE III SUBUNIT EPSILON"/>
    <property type="match status" value="1"/>
</dbReference>
<evidence type="ECO:0000256" key="2">
    <source>
        <dbReference type="ARBA" id="ARBA00022801"/>
    </source>
</evidence>
<feature type="domain" description="Exonuclease" evidence="4">
    <location>
        <begin position="51"/>
        <end position="223"/>
    </location>
</feature>
<dbReference type="Pfam" id="PF00929">
    <property type="entry name" value="RNase_T"/>
    <property type="match status" value="1"/>
</dbReference>
<organism evidence="5 6">
    <name type="scientific">Vibrio cincinnatiensis DSM 19608</name>
    <dbReference type="NCBI Taxonomy" id="1123491"/>
    <lineage>
        <taxon>Bacteria</taxon>
        <taxon>Pseudomonadati</taxon>
        <taxon>Pseudomonadota</taxon>
        <taxon>Gammaproteobacteria</taxon>
        <taxon>Vibrionales</taxon>
        <taxon>Vibrionaceae</taxon>
        <taxon>Vibrio</taxon>
    </lineage>
</organism>
<dbReference type="GeneID" id="70582073"/>
<keyword evidence="3" id="KW-0269">Exonuclease</keyword>
<dbReference type="RefSeq" id="WP_078925077.1">
    <property type="nucleotide sequence ID" value="NZ_FUXB01000003.1"/>
</dbReference>
<evidence type="ECO:0000256" key="3">
    <source>
        <dbReference type="ARBA" id="ARBA00022839"/>
    </source>
</evidence>
<dbReference type="PANTHER" id="PTHR30231:SF4">
    <property type="entry name" value="PROTEIN NEN2"/>
    <property type="match status" value="1"/>
</dbReference>
<dbReference type="InterPro" id="IPR036397">
    <property type="entry name" value="RNaseH_sf"/>
</dbReference>
<dbReference type="Proteomes" id="UP000190834">
    <property type="component" value="Unassembled WGS sequence"/>
</dbReference>
<dbReference type="OrthoDB" id="5497329at2"/>
<dbReference type="Gene3D" id="3.30.420.10">
    <property type="entry name" value="Ribonuclease H-like superfamily/Ribonuclease H"/>
    <property type="match status" value="1"/>
</dbReference>